<name>A0ABT3N7Q8_9BACT</name>
<sequence>MKSLNKLQHADPATAHQNAVAALFYHILARRSWAGVQSVMCFEGMVTKVKISISSEEFVNEFSELKRQLIEGYFSEDSDISRLTILKEAGIEAQQLDVVKGIVDDSLTDAFYTILLGLDGCASIGKHQIEYKLPVGVKIDVT</sequence>
<accession>A0ABT3N7Q8</accession>
<dbReference type="RefSeq" id="WP_265424358.1">
    <property type="nucleotide sequence ID" value="NZ_JAPFPW010000005.1"/>
</dbReference>
<proteinExistence type="predicted"/>
<evidence type="ECO:0000313" key="1">
    <source>
        <dbReference type="EMBL" id="MCW7753487.1"/>
    </source>
</evidence>
<gene>
    <name evidence="1" type="ORF">OOT00_05735</name>
</gene>
<organism evidence="1 2">
    <name type="scientific">Desulfobotulus pelophilus</name>
    <dbReference type="NCBI Taxonomy" id="2823377"/>
    <lineage>
        <taxon>Bacteria</taxon>
        <taxon>Pseudomonadati</taxon>
        <taxon>Thermodesulfobacteriota</taxon>
        <taxon>Desulfobacteria</taxon>
        <taxon>Desulfobacterales</taxon>
        <taxon>Desulfobacteraceae</taxon>
        <taxon>Desulfobotulus</taxon>
    </lineage>
</organism>
<reference evidence="1 2" key="1">
    <citation type="submission" date="2022-11" db="EMBL/GenBank/DDBJ databases">
        <title>Desulfobotulus tamanensis H1 sp. nov. - anaerobic, alkaliphilic, sulphate reducing bacterium isolated from terrestrial mud volcano.</title>
        <authorList>
            <person name="Frolova A."/>
            <person name="Merkel A.Y."/>
            <person name="Slobodkin A.I."/>
        </authorList>
    </citation>
    <scope>NUCLEOTIDE SEQUENCE [LARGE SCALE GENOMIC DNA]</scope>
    <source>
        <strain evidence="1 2">H1</strain>
    </source>
</reference>
<evidence type="ECO:0000313" key="2">
    <source>
        <dbReference type="Proteomes" id="UP001209681"/>
    </source>
</evidence>
<dbReference type="EMBL" id="JAPFPW010000005">
    <property type="protein sequence ID" value="MCW7753487.1"/>
    <property type="molecule type" value="Genomic_DNA"/>
</dbReference>
<protein>
    <submittedName>
        <fullName evidence="1">Uncharacterized protein</fullName>
    </submittedName>
</protein>
<keyword evidence="2" id="KW-1185">Reference proteome</keyword>
<comment type="caution">
    <text evidence="1">The sequence shown here is derived from an EMBL/GenBank/DDBJ whole genome shotgun (WGS) entry which is preliminary data.</text>
</comment>
<dbReference type="Proteomes" id="UP001209681">
    <property type="component" value="Unassembled WGS sequence"/>
</dbReference>